<keyword evidence="3" id="KW-1185">Reference proteome</keyword>
<gene>
    <name evidence="2" type="ORF">PHYBLDRAFT_157972</name>
</gene>
<feature type="region of interest" description="Disordered" evidence="1">
    <location>
        <begin position="1"/>
        <end position="153"/>
    </location>
</feature>
<dbReference type="InParanoid" id="A0A162PWK8"/>
<dbReference type="RefSeq" id="XP_018294707.1">
    <property type="nucleotide sequence ID" value="XM_018433709.1"/>
</dbReference>
<sequence>MRGRGRGRGGKTYRAGRSNDIRPTPSKNDQQQNQEEQKEEEEIAASIVEQPKPSWASILRGPPKPDVVESVEKAEAKTGENKTEEDNEKYIEKDDGEPKETGKEDSRILDSNAVRVTEDETSPIKENEPERKGENDGGGGKDDDVSLEQNPLV</sequence>
<organism evidence="2 3">
    <name type="scientific">Phycomyces blakesleeanus (strain ATCC 8743b / DSM 1359 / FGSC 10004 / NBRC 33097 / NRRL 1555)</name>
    <dbReference type="NCBI Taxonomy" id="763407"/>
    <lineage>
        <taxon>Eukaryota</taxon>
        <taxon>Fungi</taxon>
        <taxon>Fungi incertae sedis</taxon>
        <taxon>Mucoromycota</taxon>
        <taxon>Mucoromycotina</taxon>
        <taxon>Mucoromycetes</taxon>
        <taxon>Mucorales</taxon>
        <taxon>Phycomycetaceae</taxon>
        <taxon>Phycomyces</taxon>
    </lineage>
</organism>
<proteinExistence type="predicted"/>
<protein>
    <submittedName>
        <fullName evidence="2">Uncharacterized protein</fullName>
    </submittedName>
</protein>
<reference evidence="3" key="1">
    <citation type="submission" date="2015-06" db="EMBL/GenBank/DDBJ databases">
        <title>Expansion of signal transduction pathways in fungi by whole-genome duplication.</title>
        <authorList>
            <consortium name="DOE Joint Genome Institute"/>
            <person name="Corrochano L.M."/>
            <person name="Kuo A."/>
            <person name="Marcet-Houben M."/>
            <person name="Polaino S."/>
            <person name="Salamov A."/>
            <person name="Villalobos J.M."/>
            <person name="Alvarez M.I."/>
            <person name="Avalos J."/>
            <person name="Benito E.P."/>
            <person name="Benoit I."/>
            <person name="Burger G."/>
            <person name="Camino L.P."/>
            <person name="Canovas D."/>
            <person name="Cerda-Olmedo E."/>
            <person name="Cheng J.-F."/>
            <person name="Dominguez A."/>
            <person name="Elias M."/>
            <person name="Eslava A.P."/>
            <person name="Glaser F."/>
            <person name="Grimwood J."/>
            <person name="Gutierrez G."/>
            <person name="Heitman J."/>
            <person name="Henrissat B."/>
            <person name="Iturriaga E.A."/>
            <person name="Lang B.F."/>
            <person name="Lavin J.L."/>
            <person name="Lee S."/>
            <person name="Li W."/>
            <person name="Lindquist E."/>
            <person name="Lopez-Garcia S."/>
            <person name="Luque E.M."/>
            <person name="Marcos A.T."/>
            <person name="Martin J."/>
            <person name="McCluskey K."/>
            <person name="Medina H.R."/>
            <person name="Miralles-Duran A."/>
            <person name="Miyazaki A."/>
            <person name="Munoz-Torres E."/>
            <person name="Oguiza J.A."/>
            <person name="Ohm R."/>
            <person name="Olmedo M."/>
            <person name="Orejas M."/>
            <person name="Ortiz-Castellanos L."/>
            <person name="Pisabarro A.G."/>
            <person name="Rodriguez-Romero J."/>
            <person name="Ruiz-Herrera J."/>
            <person name="Ruiz-Vazquez R."/>
            <person name="Sanz C."/>
            <person name="Schackwitz W."/>
            <person name="Schmutz J."/>
            <person name="Shahriari M."/>
            <person name="Shelest E."/>
            <person name="Silva-Franco F."/>
            <person name="Soanes D."/>
            <person name="Syed K."/>
            <person name="Tagua V.G."/>
            <person name="Talbot N.J."/>
            <person name="Thon M."/>
            <person name="De vries R.P."/>
            <person name="Wiebenga A."/>
            <person name="Yadav J.S."/>
            <person name="Braun E.L."/>
            <person name="Baker S."/>
            <person name="Garre V."/>
            <person name="Horwitz B."/>
            <person name="Torres-Martinez S."/>
            <person name="Idnurm A."/>
            <person name="Herrera-Estrella A."/>
            <person name="Gabaldon T."/>
            <person name="Grigoriev I.V."/>
        </authorList>
    </citation>
    <scope>NUCLEOTIDE SEQUENCE [LARGE SCALE GENOMIC DNA]</scope>
    <source>
        <strain evidence="3">NRRL 1555(-)</strain>
    </source>
</reference>
<dbReference type="VEuPathDB" id="FungiDB:PHYBLDRAFT_157972"/>
<feature type="non-terminal residue" evidence="2">
    <location>
        <position position="153"/>
    </location>
</feature>
<accession>A0A162PWK8</accession>
<name>A0A162PWK8_PHYB8</name>
<dbReference type="Proteomes" id="UP000077315">
    <property type="component" value="Unassembled WGS sequence"/>
</dbReference>
<evidence type="ECO:0000313" key="2">
    <source>
        <dbReference type="EMBL" id="OAD76667.1"/>
    </source>
</evidence>
<dbReference type="EMBL" id="KV440975">
    <property type="protein sequence ID" value="OAD76667.1"/>
    <property type="molecule type" value="Genomic_DNA"/>
</dbReference>
<dbReference type="GeneID" id="28994615"/>
<evidence type="ECO:0000313" key="3">
    <source>
        <dbReference type="Proteomes" id="UP000077315"/>
    </source>
</evidence>
<dbReference type="AlphaFoldDB" id="A0A162PWK8"/>
<feature type="compositionally biased region" description="Basic and acidic residues" evidence="1">
    <location>
        <begin position="66"/>
        <end position="108"/>
    </location>
</feature>
<feature type="compositionally biased region" description="Basic and acidic residues" evidence="1">
    <location>
        <begin position="116"/>
        <end position="144"/>
    </location>
</feature>
<feature type="compositionally biased region" description="Basic residues" evidence="1">
    <location>
        <begin position="1"/>
        <end position="11"/>
    </location>
</feature>
<evidence type="ECO:0000256" key="1">
    <source>
        <dbReference type="SAM" id="MobiDB-lite"/>
    </source>
</evidence>